<feature type="compositionally biased region" description="Pro residues" evidence="5">
    <location>
        <begin position="289"/>
        <end position="301"/>
    </location>
</feature>
<dbReference type="PROSITE" id="PS50931">
    <property type="entry name" value="HTH_LYSR"/>
    <property type="match status" value="1"/>
</dbReference>
<keyword evidence="4" id="KW-0804">Transcription</keyword>
<evidence type="ECO:0000256" key="4">
    <source>
        <dbReference type="ARBA" id="ARBA00023163"/>
    </source>
</evidence>
<feature type="domain" description="HTH lysR-type" evidence="6">
    <location>
        <begin position="1"/>
        <end position="58"/>
    </location>
</feature>
<sequence length="315" mass="34280">MELRQLHYFTVLAEELHFTRAAGRLHLVQSALSTSVQSLERELGATLIARGGKRLRLTAAGQAFLVEARRTLAAAEAARDAVAAVQGVLTGTLSIGYMPAPDSYDLAHTLGRFHHAHPGVTLRLRNVPSAELVEQVRDHRLDLAFVSTLDRPPRGVRVETLRRSAMPLACAKSHRLGDRRTVSLQEIVSETFIDFVTGWGVRTAVDELLAQARLHRTTAFEVNDIPLGMNLVAQGLGVAFVPPEVVTTYPEVHYLTVDPAPLWHIGLAHLERPRMSAAGRAMLDLINSSPPPLQQPSPQPLPTDASRAGEDPGTA</sequence>
<dbReference type="InterPro" id="IPR036390">
    <property type="entry name" value="WH_DNA-bd_sf"/>
</dbReference>
<dbReference type="RefSeq" id="WP_364027558.1">
    <property type="nucleotide sequence ID" value="NZ_JBFATD010000016.1"/>
</dbReference>
<comment type="caution">
    <text evidence="7">The sequence shown here is derived from an EMBL/GenBank/DDBJ whole genome shotgun (WGS) entry which is preliminary data.</text>
</comment>
<dbReference type="PANTHER" id="PTHR30346">
    <property type="entry name" value="TRANSCRIPTIONAL DUAL REGULATOR HCAR-RELATED"/>
    <property type="match status" value="1"/>
</dbReference>
<dbReference type="EMBL" id="JBFATE010000024">
    <property type="protein sequence ID" value="MEV5249919.1"/>
    <property type="molecule type" value="Genomic_DNA"/>
</dbReference>
<dbReference type="PANTHER" id="PTHR30346:SF28">
    <property type="entry name" value="HTH-TYPE TRANSCRIPTIONAL REGULATOR CYNR"/>
    <property type="match status" value="1"/>
</dbReference>
<dbReference type="PRINTS" id="PR00039">
    <property type="entry name" value="HTHLYSR"/>
</dbReference>
<dbReference type="SUPFAM" id="SSF46785">
    <property type="entry name" value="Winged helix' DNA-binding domain"/>
    <property type="match status" value="1"/>
</dbReference>
<dbReference type="Gene3D" id="3.40.190.290">
    <property type="match status" value="1"/>
</dbReference>
<organism evidence="7 8">
    <name type="scientific">Streptomyces werraensis</name>
    <dbReference type="NCBI Taxonomy" id="68284"/>
    <lineage>
        <taxon>Bacteria</taxon>
        <taxon>Bacillati</taxon>
        <taxon>Actinomycetota</taxon>
        <taxon>Actinomycetes</taxon>
        <taxon>Kitasatosporales</taxon>
        <taxon>Streptomycetaceae</taxon>
        <taxon>Streptomyces</taxon>
    </lineage>
</organism>
<dbReference type="InterPro" id="IPR000847">
    <property type="entry name" value="LysR_HTH_N"/>
</dbReference>
<feature type="region of interest" description="Disordered" evidence="5">
    <location>
        <begin position="285"/>
        <end position="315"/>
    </location>
</feature>
<evidence type="ECO:0000313" key="8">
    <source>
        <dbReference type="Proteomes" id="UP001552527"/>
    </source>
</evidence>
<evidence type="ECO:0000259" key="6">
    <source>
        <dbReference type="PROSITE" id="PS50931"/>
    </source>
</evidence>
<evidence type="ECO:0000256" key="2">
    <source>
        <dbReference type="ARBA" id="ARBA00023015"/>
    </source>
</evidence>
<proteinExistence type="inferred from homology"/>
<evidence type="ECO:0000313" key="7">
    <source>
        <dbReference type="EMBL" id="MEV5249919.1"/>
    </source>
</evidence>
<dbReference type="InterPro" id="IPR036388">
    <property type="entry name" value="WH-like_DNA-bd_sf"/>
</dbReference>
<accession>A0ABV3JP71</accession>
<evidence type="ECO:0000256" key="1">
    <source>
        <dbReference type="ARBA" id="ARBA00009437"/>
    </source>
</evidence>
<protein>
    <submittedName>
        <fullName evidence="7">LysR family transcriptional regulator</fullName>
    </submittedName>
</protein>
<reference evidence="7 8" key="1">
    <citation type="submission" date="2024-06" db="EMBL/GenBank/DDBJ databases">
        <title>The Natural Products Discovery Center: Release of the First 8490 Sequenced Strains for Exploring Actinobacteria Biosynthetic Diversity.</title>
        <authorList>
            <person name="Kalkreuter E."/>
            <person name="Kautsar S.A."/>
            <person name="Yang D."/>
            <person name="Bader C.D."/>
            <person name="Teijaro C.N."/>
            <person name="Fluegel L."/>
            <person name="Davis C.M."/>
            <person name="Simpson J.R."/>
            <person name="Lauterbach L."/>
            <person name="Steele A.D."/>
            <person name="Gui C."/>
            <person name="Meng S."/>
            <person name="Li G."/>
            <person name="Viehrig K."/>
            <person name="Ye F."/>
            <person name="Su P."/>
            <person name="Kiefer A.F."/>
            <person name="Nichols A."/>
            <person name="Cepeda A.J."/>
            <person name="Yan W."/>
            <person name="Fan B."/>
            <person name="Jiang Y."/>
            <person name="Adhikari A."/>
            <person name="Zheng C.-J."/>
            <person name="Schuster L."/>
            <person name="Cowan T.M."/>
            <person name="Smanski M.J."/>
            <person name="Chevrette M.G."/>
            <person name="De Carvalho L.P.S."/>
            <person name="Shen B."/>
        </authorList>
    </citation>
    <scope>NUCLEOTIDE SEQUENCE [LARGE SCALE GENOMIC DNA]</scope>
    <source>
        <strain evidence="7 8">NPDC052768</strain>
    </source>
</reference>
<name>A0ABV3JP71_9ACTN</name>
<evidence type="ECO:0000256" key="3">
    <source>
        <dbReference type="ARBA" id="ARBA00023125"/>
    </source>
</evidence>
<keyword evidence="8" id="KW-1185">Reference proteome</keyword>
<evidence type="ECO:0000256" key="5">
    <source>
        <dbReference type="SAM" id="MobiDB-lite"/>
    </source>
</evidence>
<dbReference type="CDD" id="cd08436">
    <property type="entry name" value="PBP2_LTTR_like_3"/>
    <property type="match status" value="1"/>
</dbReference>
<comment type="similarity">
    <text evidence="1">Belongs to the LysR transcriptional regulatory family.</text>
</comment>
<dbReference type="Proteomes" id="UP001552527">
    <property type="component" value="Unassembled WGS sequence"/>
</dbReference>
<dbReference type="SUPFAM" id="SSF53850">
    <property type="entry name" value="Periplasmic binding protein-like II"/>
    <property type="match status" value="1"/>
</dbReference>
<gene>
    <name evidence="7" type="ORF">AB0K95_32380</name>
</gene>
<dbReference type="Gene3D" id="1.10.10.10">
    <property type="entry name" value="Winged helix-like DNA-binding domain superfamily/Winged helix DNA-binding domain"/>
    <property type="match status" value="1"/>
</dbReference>
<keyword evidence="3" id="KW-0238">DNA-binding</keyword>
<dbReference type="Pfam" id="PF03466">
    <property type="entry name" value="LysR_substrate"/>
    <property type="match status" value="1"/>
</dbReference>
<dbReference type="Pfam" id="PF00126">
    <property type="entry name" value="HTH_1"/>
    <property type="match status" value="1"/>
</dbReference>
<keyword evidence="2" id="KW-0805">Transcription regulation</keyword>
<dbReference type="InterPro" id="IPR005119">
    <property type="entry name" value="LysR_subst-bd"/>
</dbReference>